<evidence type="ECO:0000256" key="1">
    <source>
        <dbReference type="ARBA" id="ARBA00022553"/>
    </source>
</evidence>
<dbReference type="GO" id="GO:0007015">
    <property type="term" value="P:actin filament organization"/>
    <property type="evidence" value="ECO:0007669"/>
    <property type="project" value="TreeGrafter"/>
</dbReference>
<dbReference type="Gene3D" id="3.30.40.10">
    <property type="entry name" value="Zinc/RING finger domain, C3HC4 (zinc finger)"/>
    <property type="match status" value="1"/>
</dbReference>
<evidence type="ECO:0000256" key="2">
    <source>
        <dbReference type="ARBA" id="ARBA00023054"/>
    </source>
</evidence>
<proteinExistence type="predicted"/>
<dbReference type="InterPro" id="IPR011011">
    <property type="entry name" value="Znf_FYVE_PHD"/>
</dbReference>
<dbReference type="GO" id="GO:0015629">
    <property type="term" value="C:actin cytoskeleton"/>
    <property type="evidence" value="ECO:0007669"/>
    <property type="project" value="TreeGrafter"/>
</dbReference>
<dbReference type="STRING" id="104452.A0A0L7LKL8"/>
<comment type="caution">
    <text evidence="4">The sequence shown here is derived from an EMBL/GenBank/DDBJ whole genome shotgun (WGS) entry which is preliminary data.</text>
</comment>
<dbReference type="SUPFAM" id="SSF57903">
    <property type="entry name" value="FYVE/PHD zinc finger"/>
    <property type="match status" value="1"/>
</dbReference>
<accession>A0A0L7LKL8</accession>
<evidence type="ECO:0000313" key="4">
    <source>
        <dbReference type="EMBL" id="KOB75987.1"/>
    </source>
</evidence>
<dbReference type="PANTHER" id="PTHR16154:SF6">
    <property type="entry name" value="SPINOPHILIN, ISOFORM J"/>
    <property type="match status" value="1"/>
</dbReference>
<dbReference type="GO" id="GO:0030425">
    <property type="term" value="C:dendrite"/>
    <property type="evidence" value="ECO:0007669"/>
    <property type="project" value="TreeGrafter"/>
</dbReference>
<dbReference type="GO" id="GO:0031175">
    <property type="term" value="P:neuron projection development"/>
    <property type="evidence" value="ECO:0007669"/>
    <property type="project" value="TreeGrafter"/>
</dbReference>
<dbReference type="GO" id="GO:0005737">
    <property type="term" value="C:cytoplasm"/>
    <property type="evidence" value="ECO:0007669"/>
    <property type="project" value="TreeGrafter"/>
</dbReference>
<protein>
    <submittedName>
        <fullName evidence="4">Neurabin-1</fullName>
    </submittedName>
</protein>
<evidence type="ECO:0000256" key="3">
    <source>
        <dbReference type="SAM" id="MobiDB-lite"/>
    </source>
</evidence>
<gene>
    <name evidence="4" type="ORF">OBRU01_03914</name>
</gene>
<dbReference type="InterPro" id="IPR013083">
    <property type="entry name" value="Znf_RING/FYVE/PHD"/>
</dbReference>
<sequence>MSKILICAAGCCDELDETSCLFCCLCTDYYHHTCMNLSDEQFLGVSKEFKDSWVCPSCRSCEPKRGDNSNTPVRSVVAPTGPRHSSTRAAPPHVAPGRVVPPAPLARAAPAPARAGGTDHEYDNVGVTQAYAASVLRNTSGPVKFLIGREKDPENSEESLDIADKGRRCGKNNY</sequence>
<feature type="region of interest" description="Disordered" evidence="3">
    <location>
        <begin position="147"/>
        <end position="174"/>
    </location>
</feature>
<dbReference type="GO" id="GO:0051015">
    <property type="term" value="F:actin filament binding"/>
    <property type="evidence" value="ECO:0007669"/>
    <property type="project" value="TreeGrafter"/>
</dbReference>
<dbReference type="InterPro" id="IPR043446">
    <property type="entry name" value="Neurabin-like"/>
</dbReference>
<keyword evidence="1" id="KW-0597">Phosphoprotein</keyword>
<organism evidence="4 5">
    <name type="scientific">Operophtera brumata</name>
    <name type="common">Winter moth</name>
    <name type="synonym">Phalaena brumata</name>
    <dbReference type="NCBI Taxonomy" id="104452"/>
    <lineage>
        <taxon>Eukaryota</taxon>
        <taxon>Metazoa</taxon>
        <taxon>Ecdysozoa</taxon>
        <taxon>Arthropoda</taxon>
        <taxon>Hexapoda</taxon>
        <taxon>Insecta</taxon>
        <taxon>Pterygota</taxon>
        <taxon>Neoptera</taxon>
        <taxon>Endopterygota</taxon>
        <taxon>Lepidoptera</taxon>
        <taxon>Glossata</taxon>
        <taxon>Ditrysia</taxon>
        <taxon>Geometroidea</taxon>
        <taxon>Geometridae</taxon>
        <taxon>Larentiinae</taxon>
        <taxon>Operophtera</taxon>
    </lineage>
</organism>
<feature type="compositionally biased region" description="Low complexity" evidence="3">
    <location>
        <begin position="89"/>
        <end position="98"/>
    </location>
</feature>
<dbReference type="Proteomes" id="UP000037510">
    <property type="component" value="Unassembled WGS sequence"/>
</dbReference>
<keyword evidence="5" id="KW-1185">Reference proteome</keyword>
<dbReference type="PANTHER" id="PTHR16154">
    <property type="entry name" value="NEURABIN"/>
    <property type="match status" value="1"/>
</dbReference>
<dbReference type="EMBL" id="JTDY01000759">
    <property type="protein sequence ID" value="KOB75987.1"/>
    <property type="molecule type" value="Genomic_DNA"/>
</dbReference>
<evidence type="ECO:0000313" key="5">
    <source>
        <dbReference type="Proteomes" id="UP000037510"/>
    </source>
</evidence>
<reference evidence="4 5" key="1">
    <citation type="journal article" date="2015" name="Genome Biol. Evol.">
        <title>The genome of winter moth (Operophtera brumata) provides a genomic perspective on sexual dimorphism and phenology.</title>
        <authorList>
            <person name="Derks M.F."/>
            <person name="Smit S."/>
            <person name="Salis L."/>
            <person name="Schijlen E."/>
            <person name="Bossers A."/>
            <person name="Mateman C."/>
            <person name="Pijl A.S."/>
            <person name="de Ridder D."/>
            <person name="Groenen M.A."/>
            <person name="Visser M.E."/>
            <person name="Megens H.J."/>
        </authorList>
    </citation>
    <scope>NUCLEOTIDE SEQUENCE [LARGE SCALE GENOMIC DNA]</scope>
    <source>
        <strain evidence="4">WM2013NL</strain>
        <tissue evidence="4">Head and thorax</tissue>
    </source>
</reference>
<dbReference type="AlphaFoldDB" id="A0A0L7LKL8"/>
<dbReference type="GO" id="GO:0014069">
    <property type="term" value="C:postsynaptic density"/>
    <property type="evidence" value="ECO:0007669"/>
    <property type="project" value="TreeGrafter"/>
</dbReference>
<keyword evidence="2" id="KW-0175">Coiled coil</keyword>
<dbReference type="GO" id="GO:0019722">
    <property type="term" value="P:calcium-mediated signaling"/>
    <property type="evidence" value="ECO:0007669"/>
    <property type="project" value="TreeGrafter"/>
</dbReference>
<name>A0A0L7LKL8_OPEBR</name>
<feature type="region of interest" description="Disordered" evidence="3">
    <location>
        <begin position="65"/>
        <end position="98"/>
    </location>
</feature>